<keyword evidence="2" id="KW-0255">Endonuclease</keyword>
<dbReference type="EMBL" id="CABPRJ010001528">
    <property type="protein sequence ID" value="VVC38954.1"/>
    <property type="molecule type" value="Genomic_DNA"/>
</dbReference>
<dbReference type="Gene3D" id="3.30.420.10">
    <property type="entry name" value="Ribonuclease H-like superfamily/Ribonuclease H"/>
    <property type="match status" value="1"/>
</dbReference>
<dbReference type="OrthoDB" id="6497161at2759"/>
<reference evidence="2 3" key="1">
    <citation type="submission" date="2019-08" db="EMBL/GenBank/DDBJ databases">
        <authorList>
            <person name="Alioto T."/>
            <person name="Alioto T."/>
            <person name="Gomez Garrido J."/>
        </authorList>
    </citation>
    <scope>NUCLEOTIDE SEQUENCE [LARGE SCALE GENOMIC DNA]</scope>
</reference>
<dbReference type="InterPro" id="IPR036691">
    <property type="entry name" value="Endo/exonu/phosph_ase_sf"/>
</dbReference>
<dbReference type="PANTHER" id="PTHR33273:SF4">
    <property type="entry name" value="ENDONUCLEASE_EXONUCLEASE_PHOSPHATASE DOMAIN-CONTAINING PROTEIN"/>
    <property type="match status" value="1"/>
</dbReference>
<dbReference type="GO" id="GO:0004523">
    <property type="term" value="F:RNA-DNA hybrid ribonuclease activity"/>
    <property type="evidence" value="ECO:0007669"/>
    <property type="project" value="InterPro"/>
</dbReference>
<evidence type="ECO:0000313" key="3">
    <source>
        <dbReference type="Proteomes" id="UP000325440"/>
    </source>
</evidence>
<accession>A0A5E4N2R0</accession>
<dbReference type="GO" id="GO:0004527">
    <property type="term" value="F:exonuclease activity"/>
    <property type="evidence" value="ECO:0007669"/>
    <property type="project" value="UniProtKB-KW"/>
</dbReference>
<dbReference type="Gene3D" id="3.60.10.10">
    <property type="entry name" value="Endonuclease/exonuclease/phosphatase"/>
    <property type="match status" value="1"/>
</dbReference>
<gene>
    <name evidence="2" type="ORF">CINCED_3A016144</name>
</gene>
<keyword evidence="2" id="KW-0540">Nuclease</keyword>
<dbReference type="PANTHER" id="PTHR33273">
    <property type="entry name" value="DOMAIN-CONTAINING PROTEIN, PUTATIVE-RELATED"/>
    <property type="match status" value="1"/>
</dbReference>
<evidence type="ECO:0000259" key="1">
    <source>
        <dbReference type="PROSITE" id="PS50879"/>
    </source>
</evidence>
<keyword evidence="2" id="KW-0378">Hydrolase</keyword>
<dbReference type="InterPro" id="IPR005135">
    <property type="entry name" value="Endo/exonuclease/phosphatase"/>
</dbReference>
<feature type="domain" description="RNase H type-1" evidence="1">
    <location>
        <begin position="339"/>
        <end position="464"/>
    </location>
</feature>
<dbReference type="InterPro" id="IPR012337">
    <property type="entry name" value="RNaseH-like_sf"/>
</dbReference>
<dbReference type="PROSITE" id="PS50879">
    <property type="entry name" value="RNASE_H_1"/>
    <property type="match status" value="1"/>
</dbReference>
<keyword evidence="3" id="KW-1185">Reference proteome</keyword>
<dbReference type="Pfam" id="PF03372">
    <property type="entry name" value="Exo_endo_phos"/>
    <property type="match status" value="1"/>
</dbReference>
<dbReference type="InterPro" id="IPR002156">
    <property type="entry name" value="RNaseH_domain"/>
</dbReference>
<dbReference type="AlphaFoldDB" id="A0A5E4N2R0"/>
<evidence type="ECO:0000313" key="2">
    <source>
        <dbReference type="EMBL" id="VVC38954.1"/>
    </source>
</evidence>
<dbReference type="SUPFAM" id="SSF53098">
    <property type="entry name" value="Ribonuclease H-like"/>
    <property type="match status" value="1"/>
</dbReference>
<dbReference type="CDD" id="cd09276">
    <property type="entry name" value="Rnase_HI_RT_non_LTR"/>
    <property type="match status" value="1"/>
</dbReference>
<proteinExistence type="predicted"/>
<name>A0A5E4N2R0_9HEMI</name>
<dbReference type="SUPFAM" id="SSF56219">
    <property type="entry name" value="DNase I-like"/>
    <property type="match status" value="1"/>
</dbReference>
<dbReference type="InterPro" id="IPR036397">
    <property type="entry name" value="RNaseH_sf"/>
</dbReference>
<protein>
    <submittedName>
        <fullName evidence="2">Ribonuclease H-like domain,Endonuclease/exonuclease/phosphatase,Ribonuclease H</fullName>
    </submittedName>
</protein>
<organism evidence="2 3">
    <name type="scientific">Cinara cedri</name>
    <dbReference type="NCBI Taxonomy" id="506608"/>
    <lineage>
        <taxon>Eukaryota</taxon>
        <taxon>Metazoa</taxon>
        <taxon>Ecdysozoa</taxon>
        <taxon>Arthropoda</taxon>
        <taxon>Hexapoda</taxon>
        <taxon>Insecta</taxon>
        <taxon>Pterygota</taxon>
        <taxon>Neoptera</taxon>
        <taxon>Paraneoptera</taxon>
        <taxon>Hemiptera</taxon>
        <taxon>Sternorrhyncha</taxon>
        <taxon>Aphidomorpha</taxon>
        <taxon>Aphidoidea</taxon>
        <taxon>Aphididae</taxon>
        <taxon>Lachninae</taxon>
        <taxon>Cinara</taxon>
    </lineage>
</organism>
<dbReference type="Proteomes" id="UP000325440">
    <property type="component" value="Unassembled WGS sequence"/>
</dbReference>
<dbReference type="GO" id="GO:0003676">
    <property type="term" value="F:nucleic acid binding"/>
    <property type="evidence" value="ECO:0007669"/>
    <property type="project" value="InterPro"/>
</dbReference>
<sequence length="562" mass="64046">MTINNNIIYFNHASPHNQARLETIVQWNINSYFKKLPDVHRLIADFQPLALCLQETNLKNNKNIPTLKNYKGYFKNRQNQGRASGGVCIFASLASEHENIPLNTSLEAIAIKITSNNSKKICICNLYIPDSADLTLTDLENLIKQLPRPFILLGDFNSRNTLWGSNYTDRRGRNIEKLLENDSIVLLNDGGSIDWSVQTSYNSNDHWPITLKLLKSQPTEKSTPKWLLRNPNWFAFFNTIDNLLTTKQFDTLLQTNLPTDRDNIVETFSNIITEAAESMIETRNLLSPHQFGFRKNRSTIDPLTKIHTECGALEKENHLLMVSLDIAKAYDTVWKHRVLSAPQKWNVKDASKTANDIGFAITHSEENNLYKIAPFSSIYNAETFAILEAITISLSTNHDKVLILSDSLSAITSISNIHTKCNLARNIQNTILTNPKTIKLMWVPLHIGIPGNERADKLAMEAARSPDSKLYSHVTYEDEIMITRVRIEHTKLTHSHLKRKEPRCETCLNELSVKHIFLECPNYQNARTKSNLNTSSLKEAFNYGEEKRILDFIKIADLASNI</sequence>
<dbReference type="Pfam" id="PF00075">
    <property type="entry name" value="RNase_H"/>
    <property type="match status" value="1"/>
</dbReference>
<keyword evidence="2" id="KW-0269">Exonuclease</keyword>